<dbReference type="Gene3D" id="3.90.550.10">
    <property type="entry name" value="Spore Coat Polysaccharide Biosynthesis Protein SpsA, Chain A"/>
    <property type="match status" value="1"/>
</dbReference>
<dbReference type="CDD" id="cd04186">
    <property type="entry name" value="GT_2_like_c"/>
    <property type="match status" value="1"/>
</dbReference>
<feature type="domain" description="Glycosyltransferase 2-like" evidence="4">
    <location>
        <begin position="10"/>
        <end position="174"/>
    </location>
</feature>
<dbReference type="InterPro" id="IPR029044">
    <property type="entry name" value="Nucleotide-diphossugar_trans"/>
</dbReference>
<evidence type="ECO:0000259" key="4">
    <source>
        <dbReference type="Pfam" id="PF00535"/>
    </source>
</evidence>
<sequence>MENNSQPLVSIIILNYNAGNLLLHCVESVLQTNYENYEIIIVDNASTDNSQNECKEKFTTIQLIQNQKNLGYCEGNNIGINGAKGEFIVILNPDTIVESNWLKELVNGYQKIGEGIYQPRFLTTDNHKILQGTGNMIQLFGFGFARNKGDIDEGQFNKPERIGYASGTCLFTSRK</sequence>
<evidence type="ECO:0000256" key="2">
    <source>
        <dbReference type="ARBA" id="ARBA00022676"/>
    </source>
</evidence>
<dbReference type="PANTHER" id="PTHR43179">
    <property type="entry name" value="RHAMNOSYLTRANSFERASE WBBL"/>
    <property type="match status" value="1"/>
</dbReference>
<dbReference type="EMBL" id="UINC01210753">
    <property type="protein sequence ID" value="SVE34371.1"/>
    <property type="molecule type" value="Genomic_DNA"/>
</dbReference>
<reference evidence="5" key="1">
    <citation type="submission" date="2018-05" db="EMBL/GenBank/DDBJ databases">
        <authorList>
            <person name="Lanie J.A."/>
            <person name="Ng W.-L."/>
            <person name="Kazmierczak K.M."/>
            <person name="Andrzejewski T.M."/>
            <person name="Davidsen T.M."/>
            <person name="Wayne K.J."/>
            <person name="Tettelin H."/>
            <person name="Glass J.I."/>
            <person name="Rusch D."/>
            <person name="Podicherti R."/>
            <person name="Tsui H.-C.T."/>
            <person name="Winkler M.E."/>
        </authorList>
    </citation>
    <scope>NUCLEOTIDE SEQUENCE</scope>
</reference>
<comment type="similarity">
    <text evidence="1">Belongs to the glycosyltransferase 2 family.</text>
</comment>
<feature type="non-terminal residue" evidence="5">
    <location>
        <position position="175"/>
    </location>
</feature>
<proteinExistence type="inferred from homology"/>
<dbReference type="GO" id="GO:0016757">
    <property type="term" value="F:glycosyltransferase activity"/>
    <property type="evidence" value="ECO:0007669"/>
    <property type="project" value="UniProtKB-KW"/>
</dbReference>
<evidence type="ECO:0000313" key="5">
    <source>
        <dbReference type="EMBL" id="SVE34371.1"/>
    </source>
</evidence>
<organism evidence="5">
    <name type="scientific">marine metagenome</name>
    <dbReference type="NCBI Taxonomy" id="408172"/>
    <lineage>
        <taxon>unclassified sequences</taxon>
        <taxon>metagenomes</taxon>
        <taxon>ecological metagenomes</taxon>
    </lineage>
</organism>
<accession>A0A383CQF3</accession>
<dbReference type="SUPFAM" id="SSF53448">
    <property type="entry name" value="Nucleotide-diphospho-sugar transferases"/>
    <property type="match status" value="1"/>
</dbReference>
<dbReference type="AlphaFoldDB" id="A0A383CQF3"/>
<dbReference type="InterPro" id="IPR001173">
    <property type="entry name" value="Glyco_trans_2-like"/>
</dbReference>
<name>A0A383CQF3_9ZZZZ</name>
<evidence type="ECO:0000256" key="3">
    <source>
        <dbReference type="ARBA" id="ARBA00022679"/>
    </source>
</evidence>
<protein>
    <recommendedName>
        <fullName evidence="4">Glycosyltransferase 2-like domain-containing protein</fullName>
    </recommendedName>
</protein>
<keyword evidence="2" id="KW-0328">Glycosyltransferase</keyword>
<gene>
    <name evidence="5" type="ORF">METZ01_LOCUS487225</name>
</gene>
<dbReference type="PANTHER" id="PTHR43179:SF12">
    <property type="entry name" value="GALACTOFURANOSYLTRANSFERASE GLFT2"/>
    <property type="match status" value="1"/>
</dbReference>
<dbReference type="Pfam" id="PF00535">
    <property type="entry name" value="Glycos_transf_2"/>
    <property type="match status" value="1"/>
</dbReference>
<keyword evidence="3" id="KW-0808">Transferase</keyword>
<evidence type="ECO:0000256" key="1">
    <source>
        <dbReference type="ARBA" id="ARBA00006739"/>
    </source>
</evidence>